<comment type="caution">
    <text evidence="1">The sequence shown here is derived from an EMBL/GenBank/DDBJ whole genome shotgun (WGS) entry which is preliminary data.</text>
</comment>
<organism evidence="1 2">
    <name type="scientific">Nonlabens xylanidelens</name>
    <dbReference type="NCBI Taxonomy" id="191564"/>
    <lineage>
        <taxon>Bacteria</taxon>
        <taxon>Pseudomonadati</taxon>
        <taxon>Bacteroidota</taxon>
        <taxon>Flavobacteriia</taxon>
        <taxon>Flavobacteriales</taxon>
        <taxon>Flavobacteriaceae</taxon>
        <taxon>Nonlabens</taxon>
    </lineage>
</organism>
<dbReference type="OrthoDB" id="1145173at2"/>
<dbReference type="Proteomes" id="UP000239002">
    <property type="component" value="Unassembled WGS sequence"/>
</dbReference>
<proteinExistence type="predicted"/>
<accession>A0A2S6IMW9</accession>
<evidence type="ECO:0000313" key="1">
    <source>
        <dbReference type="EMBL" id="PPK95602.1"/>
    </source>
</evidence>
<evidence type="ECO:0000313" key="2">
    <source>
        <dbReference type="Proteomes" id="UP000239002"/>
    </source>
</evidence>
<sequence length="117" mass="13555">MKNLVQQYYAIFEEKVSTTTFTQLWIMLQKNLGTSYLDLKLDELCNTKRKQLLSLMPSHIKVGKESVLSIQLTNSKIEELRMVLLTSGLSLLKLIRIPVTMKEQELAIPPQIMRDLF</sequence>
<keyword evidence="2" id="KW-1185">Reference proteome</keyword>
<dbReference type="AlphaFoldDB" id="A0A2S6IMW9"/>
<gene>
    <name evidence="1" type="ORF">LY01_01193</name>
</gene>
<reference evidence="1 2" key="1">
    <citation type="submission" date="2018-02" db="EMBL/GenBank/DDBJ databases">
        <title>Genomic Encyclopedia of Archaeal and Bacterial Type Strains, Phase II (KMG-II): from individual species to whole genera.</title>
        <authorList>
            <person name="Goeker M."/>
        </authorList>
    </citation>
    <scope>NUCLEOTIDE SEQUENCE [LARGE SCALE GENOMIC DNA]</scope>
    <source>
        <strain evidence="1 2">DSM 16809</strain>
    </source>
</reference>
<dbReference type="EMBL" id="PTJE01000002">
    <property type="protein sequence ID" value="PPK95602.1"/>
    <property type="molecule type" value="Genomic_DNA"/>
</dbReference>
<protein>
    <submittedName>
        <fullName evidence="1">Uncharacterized protein</fullName>
    </submittedName>
</protein>
<name>A0A2S6IMW9_9FLAO</name>
<dbReference type="RefSeq" id="WP_104514905.1">
    <property type="nucleotide sequence ID" value="NZ_MQVW01000002.1"/>
</dbReference>